<dbReference type="AlphaFoldDB" id="A0A4Y9LPM2"/>
<keyword evidence="1" id="KW-1133">Transmembrane helix</keyword>
<feature type="transmembrane region" description="Helical" evidence="1">
    <location>
        <begin position="226"/>
        <end position="251"/>
    </location>
</feature>
<evidence type="ECO:0000313" key="3">
    <source>
        <dbReference type="Proteomes" id="UP000297966"/>
    </source>
</evidence>
<keyword evidence="1" id="KW-0812">Transmembrane</keyword>
<keyword evidence="1" id="KW-0472">Membrane</keyword>
<comment type="caution">
    <text evidence="2">The sequence shown here is derived from an EMBL/GenBank/DDBJ whole genome shotgun (WGS) entry which is preliminary data.</text>
</comment>
<name>A0A4Y9LPM2_9BRAD</name>
<evidence type="ECO:0000256" key="1">
    <source>
        <dbReference type="SAM" id="Phobius"/>
    </source>
</evidence>
<feature type="transmembrane region" description="Helical" evidence="1">
    <location>
        <begin position="34"/>
        <end position="53"/>
    </location>
</feature>
<gene>
    <name evidence="2" type="ORF">E4K65_23130</name>
</gene>
<reference evidence="2 3" key="1">
    <citation type="submission" date="2019-03" db="EMBL/GenBank/DDBJ databases">
        <title>Bradyrhizobium diversity isolated from nodules of Chamaecrista fasciculata.</title>
        <authorList>
            <person name="Klepa M.S."/>
            <person name="Urquiaga M.O."/>
            <person name="Hungria M."/>
            <person name="Delamuta J.R."/>
        </authorList>
    </citation>
    <scope>NUCLEOTIDE SEQUENCE [LARGE SCALE GENOMIC DNA]</scope>
    <source>
        <strain evidence="2 3">CNPSo 3448</strain>
    </source>
</reference>
<proteinExistence type="predicted"/>
<feature type="transmembrane region" description="Helical" evidence="1">
    <location>
        <begin position="59"/>
        <end position="87"/>
    </location>
</feature>
<sequence>MEVRNRRNQPPAMDDATTSNDIRLREGSSIAQRLVVAGSAAAVALCFTPGLFTHDTLEVIISVIALLLGAAFIGGVMLAPAVVWIITPDEILIGQQRPFGKLRTRIVAKDDITGLQVLGNKAAKARFQLAFALASGERLTSPPISDVTHVRDTVARIAAQFNVPDVEAPSNPLDASNPEMRLGEPLEPFAARDIRIVALIAVALSAVPYAYKLWRGLSPSHVDILLLPIGAIAAFAVYRYANLVTGAFWVVRQADIRVERLWGDGSLRADHIEGREVKAITVERRGRSEDEHCIVVIRLHSGRRFRSPRIGSRLEARAVAAEIVRRLGIAPESNRI</sequence>
<keyword evidence="3" id="KW-1185">Reference proteome</keyword>
<dbReference type="Proteomes" id="UP000297966">
    <property type="component" value="Unassembled WGS sequence"/>
</dbReference>
<dbReference type="OrthoDB" id="8250699at2"/>
<protein>
    <submittedName>
        <fullName evidence="2">Uncharacterized protein</fullName>
    </submittedName>
</protein>
<evidence type="ECO:0000313" key="2">
    <source>
        <dbReference type="EMBL" id="TFV45510.1"/>
    </source>
</evidence>
<organism evidence="2 3">
    <name type="scientific">Bradyrhizobium niftali</name>
    <dbReference type="NCBI Taxonomy" id="2560055"/>
    <lineage>
        <taxon>Bacteria</taxon>
        <taxon>Pseudomonadati</taxon>
        <taxon>Pseudomonadota</taxon>
        <taxon>Alphaproteobacteria</taxon>
        <taxon>Hyphomicrobiales</taxon>
        <taxon>Nitrobacteraceae</taxon>
        <taxon>Bradyrhizobium</taxon>
    </lineage>
</organism>
<dbReference type="EMBL" id="SPQT01000014">
    <property type="protein sequence ID" value="TFV45510.1"/>
    <property type="molecule type" value="Genomic_DNA"/>
</dbReference>
<accession>A0A4Y9LPM2</accession>
<feature type="transmembrane region" description="Helical" evidence="1">
    <location>
        <begin position="196"/>
        <end position="214"/>
    </location>
</feature>